<dbReference type="PANTHER" id="PTHR31642:SF310">
    <property type="entry name" value="FATTY ALCOHOL:CAFFEOYL-COA ACYLTRANSFERASE"/>
    <property type="match status" value="1"/>
</dbReference>
<keyword evidence="3" id="KW-1185">Reference proteome</keyword>
<dbReference type="PANTHER" id="PTHR31642">
    <property type="entry name" value="TRICHOTHECENE 3-O-ACETYLTRANSFERASE"/>
    <property type="match status" value="1"/>
</dbReference>
<protein>
    <submittedName>
        <fullName evidence="2">Transferase family protein</fullName>
    </submittedName>
</protein>
<dbReference type="AlphaFoldDB" id="A0A8H4J048"/>
<evidence type="ECO:0000313" key="3">
    <source>
        <dbReference type="Proteomes" id="UP000572817"/>
    </source>
</evidence>
<evidence type="ECO:0000256" key="1">
    <source>
        <dbReference type="ARBA" id="ARBA00022679"/>
    </source>
</evidence>
<sequence length="515" mass="55603">MSSSISVNAETRVFPASRPAEERTVPLSILDATVANFAPTETVLAYDAPAPAPQALLEGLRRVLDWFPQWSGRLHCLPFDAASRRHGRLALTWGGQNDPGVAFVEARCDMSLAEAAPLRSPGDLEWDPSAFPAAQLVPQTPLAAPFSSDADTAVPRPALLAQLTTFTCGGLAVGLRFAHPLADAHALAHFLRDWAAACRNLPPPSPGPLFDPALLDARAAPAPADAPPLPCNRFDWWVSNAGSPFPPVQTPSELRDAGPLLDAPGTPMPWADWDVAAPVSHRVLRFRRLELQRLWEAASASEGEEDGTATATATSSRISRLDALLGHLWARINRARGLEDEEEEEEVTLDYTLGVRPRVAPALPDRFVGSPLVIAAARSPAREVTTAGAAARLLRAVVGAFTPTAVAGHLHEKLHAQSPQRLWQAFLGRRHLLVTSWIRTRLYEVDFVGAGTGPRLVHAAMPRMDGLVQLMEAPPVVGQQASGHWADDGVDVQLYLEAGTMERLLQDPELRRYAV</sequence>
<reference evidence="2" key="1">
    <citation type="submission" date="2020-04" db="EMBL/GenBank/DDBJ databases">
        <title>Genome Assembly and Annotation of Botryosphaeria dothidea sdau 11-99, a Latent Pathogen of Apple Fruit Ring Rot in China.</title>
        <authorList>
            <person name="Yu C."/>
            <person name="Diao Y."/>
            <person name="Lu Q."/>
            <person name="Zhao J."/>
            <person name="Cui S."/>
            <person name="Peng C."/>
            <person name="He B."/>
            <person name="Liu H."/>
        </authorList>
    </citation>
    <scope>NUCLEOTIDE SEQUENCE [LARGE SCALE GENOMIC DNA]</scope>
    <source>
        <strain evidence="2">Sdau11-99</strain>
    </source>
</reference>
<keyword evidence="1 2" id="KW-0808">Transferase</keyword>
<dbReference type="OrthoDB" id="444127at2759"/>
<dbReference type="Gene3D" id="3.30.559.10">
    <property type="entry name" value="Chloramphenicol acetyltransferase-like domain"/>
    <property type="match status" value="2"/>
</dbReference>
<dbReference type="GO" id="GO:0044550">
    <property type="term" value="P:secondary metabolite biosynthetic process"/>
    <property type="evidence" value="ECO:0007669"/>
    <property type="project" value="TreeGrafter"/>
</dbReference>
<dbReference type="InterPro" id="IPR050317">
    <property type="entry name" value="Plant_Fungal_Acyltransferase"/>
</dbReference>
<gene>
    <name evidence="2" type="ORF">GTA08_BOTSDO01785</name>
</gene>
<dbReference type="Proteomes" id="UP000572817">
    <property type="component" value="Unassembled WGS sequence"/>
</dbReference>
<dbReference type="GO" id="GO:0016747">
    <property type="term" value="F:acyltransferase activity, transferring groups other than amino-acyl groups"/>
    <property type="evidence" value="ECO:0007669"/>
    <property type="project" value="TreeGrafter"/>
</dbReference>
<evidence type="ECO:0000313" key="2">
    <source>
        <dbReference type="EMBL" id="KAF4310351.1"/>
    </source>
</evidence>
<dbReference type="EMBL" id="WWBZ02000016">
    <property type="protein sequence ID" value="KAF4310351.1"/>
    <property type="molecule type" value="Genomic_DNA"/>
</dbReference>
<organism evidence="2 3">
    <name type="scientific">Botryosphaeria dothidea</name>
    <dbReference type="NCBI Taxonomy" id="55169"/>
    <lineage>
        <taxon>Eukaryota</taxon>
        <taxon>Fungi</taxon>
        <taxon>Dikarya</taxon>
        <taxon>Ascomycota</taxon>
        <taxon>Pezizomycotina</taxon>
        <taxon>Dothideomycetes</taxon>
        <taxon>Dothideomycetes incertae sedis</taxon>
        <taxon>Botryosphaeriales</taxon>
        <taxon>Botryosphaeriaceae</taxon>
        <taxon>Botryosphaeria</taxon>
    </lineage>
</organism>
<dbReference type="Pfam" id="PF02458">
    <property type="entry name" value="Transferase"/>
    <property type="match status" value="2"/>
</dbReference>
<proteinExistence type="predicted"/>
<accession>A0A8H4J048</accession>
<name>A0A8H4J048_9PEZI</name>
<dbReference type="InterPro" id="IPR023213">
    <property type="entry name" value="CAT-like_dom_sf"/>
</dbReference>
<comment type="caution">
    <text evidence="2">The sequence shown here is derived from an EMBL/GenBank/DDBJ whole genome shotgun (WGS) entry which is preliminary data.</text>
</comment>